<dbReference type="Gene3D" id="3.40.1190.20">
    <property type="match status" value="1"/>
</dbReference>
<comment type="catalytic activity">
    <reaction evidence="17 18">
        <text>2-[(2R,5Z)-2-carboxy-4-methylthiazol-5(2H)-ylidene]ethyl phosphate + 4-amino-2-methyl-5-(diphosphooxymethyl)pyrimidine + 2 H(+) = thiamine phosphate + CO2 + diphosphate</text>
        <dbReference type="Rhea" id="RHEA:47844"/>
        <dbReference type="ChEBI" id="CHEBI:15378"/>
        <dbReference type="ChEBI" id="CHEBI:16526"/>
        <dbReference type="ChEBI" id="CHEBI:33019"/>
        <dbReference type="ChEBI" id="CHEBI:37575"/>
        <dbReference type="ChEBI" id="CHEBI:57841"/>
        <dbReference type="ChEBI" id="CHEBI:62899"/>
        <dbReference type="EC" id="2.5.1.3"/>
    </reaction>
</comment>
<dbReference type="CDD" id="cd01169">
    <property type="entry name" value="HMPP_kinase"/>
    <property type="match status" value="1"/>
</dbReference>
<organism evidence="22 23">
    <name type="scientific">Agromyces indicus</name>
    <dbReference type="NCBI Taxonomy" id="758919"/>
    <lineage>
        <taxon>Bacteria</taxon>
        <taxon>Bacillati</taxon>
        <taxon>Actinomycetota</taxon>
        <taxon>Actinomycetes</taxon>
        <taxon>Micrococcales</taxon>
        <taxon>Microbacteriaceae</taxon>
        <taxon>Agromyces</taxon>
    </lineage>
</organism>
<comment type="caution">
    <text evidence="22">The sequence shown here is derived from an EMBL/GenBank/DDBJ whole genome shotgun (WGS) entry which is preliminary data.</text>
</comment>
<dbReference type="EC" id="2.5.1.3" evidence="18"/>
<feature type="binding site" evidence="18">
    <location>
        <begin position="145"/>
        <end position="147"/>
    </location>
    <ligand>
        <name>2-[(2R,5Z)-2-carboxy-4-methylthiazol-5(2H)-ylidene]ethyl phosphate</name>
        <dbReference type="ChEBI" id="CHEBI:62899"/>
    </ligand>
</feature>
<dbReference type="Pfam" id="PF02581">
    <property type="entry name" value="TMP-TENI"/>
    <property type="match status" value="1"/>
</dbReference>
<evidence type="ECO:0000256" key="12">
    <source>
        <dbReference type="ARBA" id="ARBA00022842"/>
    </source>
</evidence>
<dbReference type="SUPFAM" id="SSF48613">
    <property type="entry name" value="Heme oxygenase-like"/>
    <property type="match status" value="1"/>
</dbReference>
<dbReference type="Gene3D" id="3.20.20.70">
    <property type="entry name" value="Aldolase class I"/>
    <property type="match status" value="1"/>
</dbReference>
<keyword evidence="11" id="KW-0067">ATP-binding</keyword>
<dbReference type="PANTHER" id="PTHR20858">
    <property type="entry name" value="PHOSPHOMETHYLPYRIMIDINE KINASE"/>
    <property type="match status" value="1"/>
</dbReference>
<evidence type="ECO:0000259" key="20">
    <source>
        <dbReference type="Pfam" id="PF03070"/>
    </source>
</evidence>
<comment type="catalytic activity">
    <reaction evidence="16 18">
        <text>2-(2-carboxy-4-methylthiazol-5-yl)ethyl phosphate + 4-amino-2-methyl-5-(diphosphooxymethyl)pyrimidine + 2 H(+) = thiamine phosphate + CO2 + diphosphate</text>
        <dbReference type="Rhea" id="RHEA:47848"/>
        <dbReference type="ChEBI" id="CHEBI:15378"/>
        <dbReference type="ChEBI" id="CHEBI:16526"/>
        <dbReference type="ChEBI" id="CHEBI:33019"/>
        <dbReference type="ChEBI" id="CHEBI:37575"/>
        <dbReference type="ChEBI" id="CHEBI:57841"/>
        <dbReference type="ChEBI" id="CHEBI:62890"/>
        <dbReference type="EC" id="2.5.1.3"/>
    </reaction>
</comment>
<evidence type="ECO:0000256" key="18">
    <source>
        <dbReference type="HAMAP-Rule" id="MF_00097"/>
    </source>
</evidence>
<evidence type="ECO:0000256" key="1">
    <source>
        <dbReference type="ARBA" id="ARBA00000151"/>
    </source>
</evidence>
<evidence type="ECO:0000256" key="14">
    <source>
        <dbReference type="ARBA" id="ARBA00023268"/>
    </source>
</evidence>
<dbReference type="InterPro" id="IPR022998">
    <property type="entry name" value="ThiamineP_synth_TenI"/>
</dbReference>
<feature type="binding site" evidence="18">
    <location>
        <position position="72"/>
    </location>
    <ligand>
        <name>4-amino-2-methyl-5-(diphosphooxymethyl)pyrimidine</name>
        <dbReference type="ChEBI" id="CHEBI:57841"/>
    </ligand>
</feature>
<gene>
    <name evidence="18" type="primary">thiE</name>
    <name evidence="22" type="ORF">RH861_11980</name>
</gene>
<dbReference type="CDD" id="cd19365">
    <property type="entry name" value="TenA_C-like"/>
    <property type="match status" value="1"/>
</dbReference>
<name>A0ABU1FM23_9MICO</name>
<comment type="cofactor">
    <cofactor evidence="18">
        <name>Mg(2+)</name>
        <dbReference type="ChEBI" id="CHEBI:18420"/>
    </cofactor>
    <text evidence="18">Binds 1 Mg(2+) ion per subunit.</text>
</comment>
<feature type="binding site" evidence="18">
    <location>
        <begin position="41"/>
        <end position="45"/>
    </location>
    <ligand>
        <name>4-amino-2-methyl-5-(diphosphooxymethyl)pyrimidine</name>
        <dbReference type="ChEBI" id="CHEBI:57841"/>
    </ligand>
</feature>
<evidence type="ECO:0000256" key="16">
    <source>
        <dbReference type="ARBA" id="ARBA00047851"/>
    </source>
</evidence>
<evidence type="ECO:0000256" key="4">
    <source>
        <dbReference type="ARBA" id="ARBA00003848"/>
    </source>
</evidence>
<dbReference type="InterPro" id="IPR013785">
    <property type="entry name" value="Aldolase_TIM"/>
</dbReference>
<accession>A0ABU1FM23</accession>
<keyword evidence="13 18" id="KW-0784">Thiamine biosynthesis</keyword>
<evidence type="ECO:0000256" key="13">
    <source>
        <dbReference type="ARBA" id="ARBA00022977"/>
    </source>
</evidence>
<dbReference type="InterPro" id="IPR016084">
    <property type="entry name" value="Haem_Oase-like_multi-hlx"/>
</dbReference>
<feature type="binding site" evidence="18">
    <location>
        <position position="97"/>
    </location>
    <ligand>
        <name>Mg(2+)</name>
        <dbReference type="ChEBI" id="CHEBI:18420"/>
    </ligand>
</feature>
<dbReference type="GO" id="GO:0008902">
    <property type="term" value="F:hydroxymethylpyrimidine kinase activity"/>
    <property type="evidence" value="ECO:0007669"/>
    <property type="project" value="UniProtKB-EC"/>
</dbReference>
<comment type="catalytic activity">
    <reaction evidence="2">
        <text>4-amino-2-methyl-5-(phosphooxymethyl)pyrimidine + ATP = 4-amino-2-methyl-5-(diphosphooxymethyl)pyrimidine + ADP</text>
        <dbReference type="Rhea" id="RHEA:19893"/>
        <dbReference type="ChEBI" id="CHEBI:30616"/>
        <dbReference type="ChEBI" id="CHEBI:57841"/>
        <dbReference type="ChEBI" id="CHEBI:58354"/>
        <dbReference type="ChEBI" id="CHEBI:456216"/>
        <dbReference type="EC" id="2.7.4.7"/>
    </reaction>
</comment>
<evidence type="ECO:0000256" key="2">
    <source>
        <dbReference type="ARBA" id="ARBA00000565"/>
    </source>
</evidence>
<protein>
    <recommendedName>
        <fullName evidence="18">Thiamine-phosphate synthase</fullName>
        <shortName evidence="18">TP synthase</shortName>
        <shortName evidence="18">TPS</shortName>
        <ecNumber evidence="18">2.5.1.3</ecNumber>
    </recommendedName>
    <alternativeName>
        <fullName evidence="18">Thiamine-phosphate pyrophosphorylase</fullName>
        <shortName evidence="18">TMP pyrophosphorylase</shortName>
        <shortName evidence="18">TMP-PPase</shortName>
    </alternativeName>
</protein>
<comment type="catalytic activity">
    <reaction evidence="15 18">
        <text>4-methyl-5-(2-phosphooxyethyl)-thiazole + 4-amino-2-methyl-5-(diphosphooxymethyl)pyrimidine + H(+) = thiamine phosphate + diphosphate</text>
        <dbReference type="Rhea" id="RHEA:22328"/>
        <dbReference type="ChEBI" id="CHEBI:15378"/>
        <dbReference type="ChEBI" id="CHEBI:33019"/>
        <dbReference type="ChEBI" id="CHEBI:37575"/>
        <dbReference type="ChEBI" id="CHEBI:57841"/>
        <dbReference type="ChEBI" id="CHEBI:58296"/>
        <dbReference type="EC" id="2.5.1.3"/>
    </reaction>
</comment>
<evidence type="ECO:0000313" key="23">
    <source>
        <dbReference type="Proteomes" id="UP001260072"/>
    </source>
</evidence>
<keyword evidence="7 18" id="KW-0808">Transferase</keyword>
<evidence type="ECO:0000256" key="5">
    <source>
        <dbReference type="ARBA" id="ARBA00004769"/>
    </source>
</evidence>
<feature type="domain" description="Thiamine phosphate synthase/TenI" evidence="19">
    <location>
        <begin position="11"/>
        <end position="199"/>
    </location>
</feature>
<dbReference type="NCBIfam" id="TIGR00097">
    <property type="entry name" value="HMP-P_kinase"/>
    <property type="match status" value="1"/>
</dbReference>
<dbReference type="InterPro" id="IPR034291">
    <property type="entry name" value="TMP_synthase"/>
</dbReference>
<dbReference type="HAMAP" id="MF_00097">
    <property type="entry name" value="TMP_synthase"/>
    <property type="match status" value="1"/>
</dbReference>
<dbReference type="NCBIfam" id="NF011301">
    <property type="entry name" value="PRK14713.1"/>
    <property type="match status" value="1"/>
</dbReference>
<comment type="similarity">
    <text evidence="18">Belongs to the thiamine-phosphate synthase family.</text>
</comment>
<evidence type="ECO:0000313" key="22">
    <source>
        <dbReference type="EMBL" id="MDR5692779.1"/>
    </source>
</evidence>
<proteinExistence type="inferred from homology"/>
<dbReference type="Pfam" id="PF08543">
    <property type="entry name" value="Phos_pyr_kin"/>
    <property type="match status" value="1"/>
</dbReference>
<dbReference type="Pfam" id="PF03070">
    <property type="entry name" value="TENA_THI-4"/>
    <property type="match status" value="1"/>
</dbReference>
<dbReference type="InterPro" id="IPR013749">
    <property type="entry name" value="PM/HMP-P_kinase-1"/>
</dbReference>
<dbReference type="CDD" id="cd00564">
    <property type="entry name" value="TMP_TenI"/>
    <property type="match status" value="1"/>
</dbReference>
<feature type="binding site" evidence="18">
    <location>
        <position position="148"/>
    </location>
    <ligand>
        <name>4-amino-2-methyl-5-(diphosphooxymethyl)pyrimidine</name>
        <dbReference type="ChEBI" id="CHEBI:57841"/>
    </ligand>
</feature>
<reference evidence="23" key="1">
    <citation type="submission" date="2023-07" db="EMBL/GenBank/DDBJ databases">
        <title>Description of three actinobacteria isolated from air of manufacturing shop in a pharmaceutical factory.</title>
        <authorList>
            <person name="Zhang D.-F."/>
        </authorList>
    </citation>
    <scope>NUCLEOTIDE SEQUENCE [LARGE SCALE GENOMIC DNA]</scope>
    <source>
        <strain evidence="23">CCTCC AB 2011122</strain>
    </source>
</reference>
<keyword evidence="8 18" id="KW-0479">Metal-binding</keyword>
<dbReference type="InterPro" id="IPR036206">
    <property type="entry name" value="ThiamineP_synth_sf"/>
</dbReference>
<comment type="pathway">
    <text evidence="5">Cofactor biosynthesis; thiamine diphosphate biosynthesis; 4-amino-2-methyl-5-diphosphomethylpyrimidine from 5-amino-1-(5-phospho-D-ribosyl)imidazole: step 3/3.</text>
</comment>
<sequence>MSARRALDLSLTLVTDAAQCGARGVASVVADAVAGGVRTVQLRDKAASDTEVLRQLEALADAIDGRATLLVNDRLEVVAAARRAGLPVDGVHLGQGDVPVLRARDVLGADAIVGLTANTAAHLEVVERMPRGTVDYLGVGVIRPTATKPDHPPALGIEGFARIAAANPLPCVAIGGVRAEDVADLRAAGAAGVAVVSAVCAAADPRAAAQEFARAWTNRERRPAASGAVRPPQATVPRVLSIAGSDPSGGAGIQADLKAIAATGGYGMAVITALTAQNTRGVRAVHVPPATFLAEQLDAIADDIAVDAVKIGMLANTEVIRTVGDWLARTRPPVVVLDPVMVATSGDRLLDADAEAALRDLLPHADLVTPNLAELAVLAGADAPAGTWSEAIAQAEALSATTGVRVLAKGGHLGGADAPDALVDAASARLVEYPGERIATTATHGTGCSLSSAIATRRAATGDWETAVAEARRWLRESLRHGETLRVGGGHGPVHHFAGLWERGGLATAPTPAEVEADWWDGIADVRRGIDELPFIRGLADGTLEREPFRFYLAQDALYLRDYARVLAVAAALAPDATAQAFWARSAEGAIAGELELHRSWLGRTTAPPDPAPATTAYLDHLAAAGARVDYPVLIAALLPCFQLYADLGARLAAGEFGPAALDPAHPYASWLATYADPGFAVANRQAIDLVSATAAHATPEVRERMRRAHRRSSEHELAFFAAPLTTSAIAPGEEVPA</sequence>
<dbReference type="GO" id="GO:0008972">
    <property type="term" value="F:phosphomethylpyrimidine kinase activity"/>
    <property type="evidence" value="ECO:0007669"/>
    <property type="project" value="UniProtKB-EC"/>
</dbReference>
<dbReference type="SUPFAM" id="SSF51391">
    <property type="entry name" value="Thiamin phosphate synthase"/>
    <property type="match status" value="1"/>
</dbReference>
<dbReference type="PANTHER" id="PTHR20858:SF17">
    <property type="entry name" value="HYDROXYMETHYLPYRIMIDINE_PHOSPHOMETHYLPYRIMIDINE KINASE THI20-RELATED"/>
    <property type="match status" value="1"/>
</dbReference>
<keyword evidence="10 22" id="KW-0418">Kinase</keyword>
<evidence type="ECO:0000259" key="19">
    <source>
        <dbReference type="Pfam" id="PF02581"/>
    </source>
</evidence>
<dbReference type="InterPro" id="IPR029056">
    <property type="entry name" value="Ribokinase-like"/>
</dbReference>
<keyword evidence="23" id="KW-1185">Reference proteome</keyword>
<feature type="binding site" evidence="18">
    <location>
        <begin position="196"/>
        <end position="197"/>
    </location>
    <ligand>
        <name>2-[(2R,5Z)-2-carboxy-4-methylthiazol-5(2H)-ylidene]ethyl phosphate</name>
        <dbReference type="ChEBI" id="CHEBI:62899"/>
    </ligand>
</feature>
<dbReference type="RefSeq" id="WP_310521154.1">
    <property type="nucleotide sequence ID" value="NZ_BAABBS010000001.1"/>
</dbReference>
<feature type="domain" description="Thiaminase-2/PQQC" evidence="20">
    <location>
        <begin position="534"/>
        <end position="723"/>
    </location>
</feature>
<comment type="catalytic activity">
    <reaction evidence="1">
        <text>4-amino-5-hydroxymethyl-2-methylpyrimidine + ATP = 4-amino-2-methyl-5-(phosphooxymethyl)pyrimidine + ADP + H(+)</text>
        <dbReference type="Rhea" id="RHEA:23096"/>
        <dbReference type="ChEBI" id="CHEBI:15378"/>
        <dbReference type="ChEBI" id="CHEBI:16892"/>
        <dbReference type="ChEBI" id="CHEBI:30616"/>
        <dbReference type="ChEBI" id="CHEBI:58354"/>
        <dbReference type="ChEBI" id="CHEBI:456216"/>
        <dbReference type="EC" id="2.7.1.49"/>
    </reaction>
</comment>
<dbReference type="Gene3D" id="1.20.910.10">
    <property type="entry name" value="Heme oxygenase-like"/>
    <property type="match status" value="1"/>
</dbReference>
<keyword evidence="12 18" id="KW-0460">Magnesium</keyword>
<feature type="binding site" evidence="18">
    <location>
        <position position="73"/>
    </location>
    <ligand>
        <name>Mg(2+)</name>
        <dbReference type="ChEBI" id="CHEBI:18420"/>
    </ligand>
</feature>
<comment type="function">
    <text evidence="4">Catalyzes the phosphorylation of hydroxymethylpyrimidine phosphate (HMP-P) to HMP-PP, and of HMP to HMP-P.</text>
</comment>
<evidence type="ECO:0000256" key="6">
    <source>
        <dbReference type="ARBA" id="ARBA00005165"/>
    </source>
</evidence>
<dbReference type="InterPro" id="IPR004399">
    <property type="entry name" value="HMP/HMP-P_kinase_dom"/>
</dbReference>
<evidence type="ECO:0000256" key="10">
    <source>
        <dbReference type="ARBA" id="ARBA00022777"/>
    </source>
</evidence>
<dbReference type="NCBIfam" id="TIGR00693">
    <property type="entry name" value="thiE"/>
    <property type="match status" value="1"/>
</dbReference>
<evidence type="ECO:0000256" key="7">
    <source>
        <dbReference type="ARBA" id="ARBA00022679"/>
    </source>
</evidence>
<feature type="binding site" evidence="18">
    <location>
        <position position="176"/>
    </location>
    <ligand>
        <name>2-[(2R,5Z)-2-carboxy-4-methylthiazol-5(2H)-ylidene]ethyl phosphate</name>
        <dbReference type="ChEBI" id="CHEBI:62899"/>
    </ligand>
</feature>
<dbReference type="EMBL" id="JAVKGS010000003">
    <property type="protein sequence ID" value="MDR5692779.1"/>
    <property type="molecule type" value="Genomic_DNA"/>
</dbReference>
<evidence type="ECO:0000256" key="3">
    <source>
        <dbReference type="ARBA" id="ARBA00003814"/>
    </source>
</evidence>
<evidence type="ECO:0000256" key="11">
    <source>
        <dbReference type="ARBA" id="ARBA00022840"/>
    </source>
</evidence>
<dbReference type="Proteomes" id="UP001260072">
    <property type="component" value="Unassembled WGS sequence"/>
</dbReference>
<comment type="pathway">
    <text evidence="6 18">Cofactor biosynthesis; thiamine diphosphate biosynthesis; thiamine phosphate from 4-amino-2-methyl-5-diphosphomethylpyrimidine and 4-methyl-5-(2-phosphoethyl)-thiazole: step 1/1.</text>
</comment>
<comment type="function">
    <text evidence="3 18">Condenses 4-methyl-5-(beta-hydroxyethyl)thiazole monophosphate (THZ-P) and 2-methyl-4-amino-5-hydroxymethyl pyrimidine pyrophosphate (HMP-PP) to form thiamine monophosphate (TMP).</text>
</comment>
<evidence type="ECO:0000256" key="8">
    <source>
        <dbReference type="ARBA" id="ARBA00022723"/>
    </source>
</evidence>
<evidence type="ECO:0000256" key="9">
    <source>
        <dbReference type="ARBA" id="ARBA00022741"/>
    </source>
</evidence>
<keyword evidence="14" id="KW-0511">Multifunctional enzyme</keyword>
<evidence type="ECO:0000259" key="21">
    <source>
        <dbReference type="Pfam" id="PF08543"/>
    </source>
</evidence>
<evidence type="ECO:0000256" key="17">
    <source>
        <dbReference type="ARBA" id="ARBA00047883"/>
    </source>
</evidence>
<dbReference type="SUPFAM" id="SSF53613">
    <property type="entry name" value="Ribokinase-like"/>
    <property type="match status" value="1"/>
</dbReference>
<dbReference type="InterPro" id="IPR004305">
    <property type="entry name" value="Thiaminase-2/PQQC"/>
</dbReference>
<feature type="domain" description="Pyridoxamine kinase/Phosphomethylpyrimidine kinase" evidence="21">
    <location>
        <begin position="246"/>
        <end position="495"/>
    </location>
</feature>
<keyword evidence="9" id="KW-0547">Nucleotide-binding</keyword>
<evidence type="ECO:0000256" key="15">
    <source>
        <dbReference type="ARBA" id="ARBA00047334"/>
    </source>
</evidence>
<feature type="binding site" evidence="18">
    <location>
        <position position="116"/>
    </location>
    <ligand>
        <name>4-amino-2-methyl-5-(diphosphooxymethyl)pyrimidine</name>
        <dbReference type="ChEBI" id="CHEBI:57841"/>
    </ligand>
</feature>